<gene>
    <name evidence="1" type="ORF">HID58_020787</name>
</gene>
<protein>
    <submittedName>
        <fullName evidence="1">Uncharacterized protein</fullName>
    </submittedName>
</protein>
<reference evidence="1 2" key="1">
    <citation type="submission" date="2021-05" db="EMBL/GenBank/DDBJ databases">
        <title>Genome Assembly of Synthetic Allotetraploid Brassica napus Reveals Homoeologous Exchanges between Subgenomes.</title>
        <authorList>
            <person name="Davis J.T."/>
        </authorList>
    </citation>
    <scope>NUCLEOTIDE SEQUENCE [LARGE SCALE GENOMIC DNA]</scope>
    <source>
        <strain evidence="2">cv. Da-Ae</strain>
        <tissue evidence="1">Seedling</tissue>
    </source>
</reference>
<organism evidence="1 2">
    <name type="scientific">Brassica napus</name>
    <name type="common">Rape</name>
    <dbReference type="NCBI Taxonomy" id="3708"/>
    <lineage>
        <taxon>Eukaryota</taxon>
        <taxon>Viridiplantae</taxon>
        <taxon>Streptophyta</taxon>
        <taxon>Embryophyta</taxon>
        <taxon>Tracheophyta</taxon>
        <taxon>Spermatophyta</taxon>
        <taxon>Magnoliopsida</taxon>
        <taxon>eudicotyledons</taxon>
        <taxon>Gunneridae</taxon>
        <taxon>Pentapetalae</taxon>
        <taxon>rosids</taxon>
        <taxon>malvids</taxon>
        <taxon>Brassicales</taxon>
        <taxon>Brassicaceae</taxon>
        <taxon>Brassiceae</taxon>
        <taxon>Brassica</taxon>
    </lineage>
</organism>
<dbReference type="EMBL" id="JAGKQM010000006">
    <property type="protein sequence ID" value="KAH0920769.1"/>
    <property type="molecule type" value="Genomic_DNA"/>
</dbReference>
<evidence type="ECO:0000313" key="1">
    <source>
        <dbReference type="EMBL" id="KAH0920769.1"/>
    </source>
</evidence>
<accession>A0ABQ8CUL1</accession>
<keyword evidence="2" id="KW-1185">Reference proteome</keyword>
<sequence length="103" mass="11149">MPIRTLLVCNRAKTKKSSTSGGAKKEICLLLRAKFCATLCFFGAGGHVSISGIRDFLDIGVQHPLGDVDVAVEDIEVDDDVEVTSLLILHGEDGCSSYWFLSF</sequence>
<name>A0ABQ8CUL1_BRANA</name>
<dbReference type="Proteomes" id="UP000824890">
    <property type="component" value="Unassembled WGS sequence"/>
</dbReference>
<proteinExistence type="predicted"/>
<comment type="caution">
    <text evidence="1">The sequence shown here is derived from an EMBL/GenBank/DDBJ whole genome shotgun (WGS) entry which is preliminary data.</text>
</comment>
<evidence type="ECO:0000313" key="2">
    <source>
        <dbReference type="Proteomes" id="UP000824890"/>
    </source>
</evidence>